<sequence length="94" mass="10211">MSVALKGFSVACPKCGAKKRINVPESLFYQKKFGTVKIKVPQGAVCKDHNFIVFISTKGQIVGYDVIDTSVSSNKDANLSKDISKLSLDELIDS</sequence>
<gene>
    <name evidence="1" type="ORF">S12H4_47440</name>
</gene>
<dbReference type="AlphaFoldDB" id="X1VB10"/>
<evidence type="ECO:0000313" key="1">
    <source>
        <dbReference type="EMBL" id="GAJ10541.1"/>
    </source>
</evidence>
<comment type="caution">
    <text evidence="1">The sequence shown here is derived from an EMBL/GenBank/DDBJ whole genome shotgun (WGS) entry which is preliminary data.</text>
</comment>
<proteinExistence type="predicted"/>
<accession>X1VB10</accession>
<dbReference type="EMBL" id="BARW01029536">
    <property type="protein sequence ID" value="GAJ10541.1"/>
    <property type="molecule type" value="Genomic_DNA"/>
</dbReference>
<organism evidence="1">
    <name type="scientific">marine sediment metagenome</name>
    <dbReference type="NCBI Taxonomy" id="412755"/>
    <lineage>
        <taxon>unclassified sequences</taxon>
        <taxon>metagenomes</taxon>
        <taxon>ecological metagenomes</taxon>
    </lineage>
</organism>
<name>X1VB10_9ZZZZ</name>
<reference evidence="1" key="1">
    <citation type="journal article" date="2014" name="Front. Microbiol.">
        <title>High frequency of phylogenetically diverse reductive dehalogenase-homologous genes in deep subseafloor sedimentary metagenomes.</title>
        <authorList>
            <person name="Kawai M."/>
            <person name="Futagami T."/>
            <person name="Toyoda A."/>
            <person name="Takaki Y."/>
            <person name="Nishi S."/>
            <person name="Hori S."/>
            <person name="Arai W."/>
            <person name="Tsubouchi T."/>
            <person name="Morono Y."/>
            <person name="Uchiyama I."/>
            <person name="Ito T."/>
            <person name="Fujiyama A."/>
            <person name="Inagaki F."/>
            <person name="Takami H."/>
        </authorList>
    </citation>
    <scope>NUCLEOTIDE SEQUENCE</scope>
    <source>
        <strain evidence="1">Expedition CK06-06</strain>
    </source>
</reference>
<protein>
    <submittedName>
        <fullName evidence="1">Uncharacterized protein</fullName>
    </submittedName>
</protein>
<feature type="non-terminal residue" evidence="1">
    <location>
        <position position="94"/>
    </location>
</feature>